<reference evidence="2" key="2">
    <citation type="submission" date="2020-08" db="EMBL/GenBank/DDBJ databases">
        <title>Plant Genome Project.</title>
        <authorList>
            <person name="Zhang R.-G."/>
        </authorList>
    </citation>
    <scope>NUCLEOTIDE SEQUENCE</scope>
    <source>
        <strain evidence="2">Huo1</strain>
        <tissue evidence="2">Leaf</tissue>
    </source>
</reference>
<accession>A0A8X8ZGT0</accession>
<gene>
    <name evidence="2" type="ORF">SASPL_136796</name>
</gene>
<reference evidence="2" key="1">
    <citation type="submission" date="2018-01" db="EMBL/GenBank/DDBJ databases">
        <authorList>
            <person name="Mao J.F."/>
        </authorList>
    </citation>
    <scope>NUCLEOTIDE SEQUENCE</scope>
    <source>
        <strain evidence="2">Huo1</strain>
        <tissue evidence="2">Leaf</tissue>
    </source>
</reference>
<protein>
    <submittedName>
        <fullName evidence="2">Uncharacterized protein</fullName>
    </submittedName>
</protein>
<evidence type="ECO:0000313" key="3">
    <source>
        <dbReference type="Proteomes" id="UP000298416"/>
    </source>
</evidence>
<dbReference type="Proteomes" id="UP000298416">
    <property type="component" value="Unassembled WGS sequence"/>
</dbReference>
<sequence>MPSKDIYHHLLEQVESDREIEWDYVFAAAGYVVGIGIFSWLLLFCRSFRYKYFERVEDVFEKIFERCQRRKKRERRRRAVRNQTRQK</sequence>
<name>A0A8X8ZGT0_SALSN</name>
<evidence type="ECO:0000256" key="1">
    <source>
        <dbReference type="SAM" id="Phobius"/>
    </source>
</evidence>
<keyword evidence="1" id="KW-1133">Transmembrane helix</keyword>
<proteinExistence type="predicted"/>
<dbReference type="EMBL" id="PNBA02000013">
    <property type="protein sequence ID" value="KAG6404547.1"/>
    <property type="molecule type" value="Genomic_DNA"/>
</dbReference>
<keyword evidence="3" id="KW-1185">Reference proteome</keyword>
<organism evidence="2">
    <name type="scientific">Salvia splendens</name>
    <name type="common">Scarlet sage</name>
    <dbReference type="NCBI Taxonomy" id="180675"/>
    <lineage>
        <taxon>Eukaryota</taxon>
        <taxon>Viridiplantae</taxon>
        <taxon>Streptophyta</taxon>
        <taxon>Embryophyta</taxon>
        <taxon>Tracheophyta</taxon>
        <taxon>Spermatophyta</taxon>
        <taxon>Magnoliopsida</taxon>
        <taxon>eudicotyledons</taxon>
        <taxon>Gunneridae</taxon>
        <taxon>Pentapetalae</taxon>
        <taxon>asterids</taxon>
        <taxon>lamiids</taxon>
        <taxon>Lamiales</taxon>
        <taxon>Lamiaceae</taxon>
        <taxon>Nepetoideae</taxon>
        <taxon>Mentheae</taxon>
        <taxon>Salviinae</taxon>
        <taxon>Salvia</taxon>
        <taxon>Salvia subgen. Calosphace</taxon>
        <taxon>core Calosphace</taxon>
    </lineage>
</organism>
<evidence type="ECO:0000313" key="2">
    <source>
        <dbReference type="EMBL" id="KAG6404547.1"/>
    </source>
</evidence>
<keyword evidence="1" id="KW-0472">Membrane</keyword>
<comment type="caution">
    <text evidence="2">The sequence shown here is derived from an EMBL/GenBank/DDBJ whole genome shotgun (WGS) entry which is preliminary data.</text>
</comment>
<dbReference type="AlphaFoldDB" id="A0A8X8ZGT0"/>
<keyword evidence="1" id="KW-0812">Transmembrane</keyword>
<feature type="transmembrane region" description="Helical" evidence="1">
    <location>
        <begin position="24"/>
        <end position="45"/>
    </location>
</feature>